<dbReference type="EMBL" id="SZOD01001024">
    <property type="protein sequence ID" value="TKI79808.1"/>
    <property type="molecule type" value="Genomic_DNA"/>
</dbReference>
<accession>A0A4U2ZXZ9</accession>
<evidence type="ECO:0000313" key="1">
    <source>
        <dbReference type="EMBL" id="TKI79808.1"/>
    </source>
</evidence>
<protein>
    <submittedName>
        <fullName evidence="1">Uncharacterized protein</fullName>
    </submittedName>
</protein>
<comment type="caution">
    <text evidence="1">The sequence shown here is derived from an EMBL/GenBank/DDBJ whole genome shotgun (WGS) entry which is preliminary data.</text>
</comment>
<gene>
    <name evidence="1" type="ORF">FC701_30400</name>
</gene>
<evidence type="ECO:0000313" key="2">
    <source>
        <dbReference type="Proteomes" id="UP000305524"/>
    </source>
</evidence>
<organism evidence="1 2">
    <name type="scientific">Bacillus mycoides</name>
    <dbReference type="NCBI Taxonomy" id="1405"/>
    <lineage>
        <taxon>Bacteria</taxon>
        <taxon>Bacillati</taxon>
        <taxon>Bacillota</taxon>
        <taxon>Bacilli</taxon>
        <taxon>Bacillales</taxon>
        <taxon>Bacillaceae</taxon>
        <taxon>Bacillus</taxon>
        <taxon>Bacillus cereus group</taxon>
    </lineage>
</organism>
<name>A0A4U2ZXZ9_BACMY</name>
<dbReference type="RefSeq" id="WP_137059271.1">
    <property type="nucleotide sequence ID" value="NZ_SZOD01001024.1"/>
</dbReference>
<sequence length="202" mass="23009">MNMISKVLAGVLSVSLVFNGVLTYNAMKEFDKKDQKYKVDIEKKNETIGELKAKMEQVNLKINTNAADSNKENVNPQIDLQNQYKDVSNQFIQAYLNYSVKNKGERRNNLLKMTDKKVVDLVAPETEDIGDPNFKSTINQTAFFIDSTGDISQKCNVLIDVDYTIEGLENKQTKIKSLLKITLEKKGNEIKVVDYSPYRLNK</sequence>
<proteinExistence type="predicted"/>
<dbReference type="AlphaFoldDB" id="A0A4U2ZXZ9"/>
<dbReference type="Proteomes" id="UP000305524">
    <property type="component" value="Unassembled WGS sequence"/>
</dbReference>
<reference evidence="1 2" key="1">
    <citation type="journal article" date="2019" name="Environ. Microbiol.">
        <title>An active ?-lactamase is a part of an orchestrated cell wall stress resistance network of Bacillus subtilis and related rhizosphere species.</title>
        <authorList>
            <person name="Bucher T."/>
            <person name="Keren-Paz A."/>
            <person name="Hausser J."/>
            <person name="Olender T."/>
            <person name="Cytryn E."/>
            <person name="Kolodkin-Gal I."/>
        </authorList>
    </citation>
    <scope>NUCLEOTIDE SEQUENCE [LARGE SCALE GENOMIC DNA]</scope>
    <source>
        <strain evidence="1 2">I186</strain>
    </source>
</reference>